<proteinExistence type="predicted"/>
<name>A0ABW6AST2_9BACT</name>
<evidence type="ECO:0000313" key="1">
    <source>
        <dbReference type="EMBL" id="MFD2937378.1"/>
    </source>
</evidence>
<protein>
    <submittedName>
        <fullName evidence="1">RNA-binding protein</fullName>
    </submittedName>
</protein>
<dbReference type="Proteomes" id="UP001597512">
    <property type="component" value="Unassembled WGS sequence"/>
</dbReference>
<sequence>LVGNDYGGEVQAGRYDALNGLFLRGDGKGSFTAQSMASSGFYVPGNAKGLAQLTDSKGRELVIATQNRGKLCVFRNSKPATSLRLRPTDASALLTFVDGKKQKVEFSYGSSFLSQSARTLLVNPQVKAVEITDSRGHKRQEFNSVNLVGH</sequence>
<organism evidence="1 2">
    <name type="scientific">Spirosoma flavum</name>
    <dbReference type="NCBI Taxonomy" id="2048557"/>
    <lineage>
        <taxon>Bacteria</taxon>
        <taxon>Pseudomonadati</taxon>
        <taxon>Bacteroidota</taxon>
        <taxon>Cytophagia</taxon>
        <taxon>Cytophagales</taxon>
        <taxon>Cytophagaceae</taxon>
        <taxon>Spirosoma</taxon>
    </lineage>
</organism>
<keyword evidence="2" id="KW-1185">Reference proteome</keyword>
<gene>
    <name evidence="1" type="ORF">ACFS25_26635</name>
</gene>
<dbReference type="EMBL" id="JBHUOM010000025">
    <property type="protein sequence ID" value="MFD2937378.1"/>
    <property type="molecule type" value="Genomic_DNA"/>
</dbReference>
<comment type="caution">
    <text evidence="1">The sequence shown here is derived from an EMBL/GenBank/DDBJ whole genome shotgun (WGS) entry which is preliminary data.</text>
</comment>
<evidence type="ECO:0000313" key="2">
    <source>
        <dbReference type="Proteomes" id="UP001597512"/>
    </source>
</evidence>
<reference evidence="2" key="1">
    <citation type="journal article" date="2019" name="Int. J. Syst. Evol. Microbiol.">
        <title>The Global Catalogue of Microorganisms (GCM) 10K type strain sequencing project: providing services to taxonomists for standard genome sequencing and annotation.</title>
        <authorList>
            <consortium name="The Broad Institute Genomics Platform"/>
            <consortium name="The Broad Institute Genome Sequencing Center for Infectious Disease"/>
            <person name="Wu L."/>
            <person name="Ma J."/>
        </authorList>
    </citation>
    <scope>NUCLEOTIDE SEQUENCE [LARGE SCALE GENOMIC DNA]</scope>
    <source>
        <strain evidence="2">KCTC 52490</strain>
    </source>
</reference>
<feature type="non-terminal residue" evidence="1">
    <location>
        <position position="1"/>
    </location>
</feature>
<accession>A0ABW6AST2</accession>